<dbReference type="NCBIfam" id="TIGR02595">
    <property type="entry name" value="PEP_CTERM"/>
    <property type="match status" value="1"/>
</dbReference>
<evidence type="ECO:0000256" key="1">
    <source>
        <dbReference type="SAM" id="Phobius"/>
    </source>
</evidence>
<proteinExistence type="predicted"/>
<name>A0ABY5ZIY6_9BACT</name>
<feature type="transmembrane region" description="Helical" evidence="1">
    <location>
        <begin position="173"/>
        <end position="190"/>
    </location>
</feature>
<feature type="domain" description="Ice-binding protein C-terminal" evidence="2">
    <location>
        <begin position="168"/>
        <end position="192"/>
    </location>
</feature>
<keyword evidence="1" id="KW-0812">Transmembrane</keyword>
<sequence length="196" mass="21210">MRRLKLFLGALVFVLGMSGAAWGLWIDEVDLENVSLSGEGVFTWNHALPEGFSVPPYTVHSAFLEITAIRAADGNDDVSWISGDVTTFLASLNGPTGNSNNNNLPANSYGTDIDLLDFEVFVSWVVGDVLQFSIDYVHEGYRLPMTLVSSVFTLDYSDLSGVTNPPAPVPEPSTLLLLGGGLAGLFVARMRRKARK</sequence>
<dbReference type="EMBL" id="CP092109">
    <property type="protein sequence ID" value="UWZ77900.1"/>
    <property type="molecule type" value="Genomic_DNA"/>
</dbReference>
<organism evidence="3 4">
    <name type="scientific">Geoalkalibacter halelectricus</name>
    <dbReference type="NCBI Taxonomy" id="2847045"/>
    <lineage>
        <taxon>Bacteria</taxon>
        <taxon>Pseudomonadati</taxon>
        <taxon>Thermodesulfobacteriota</taxon>
        <taxon>Desulfuromonadia</taxon>
        <taxon>Desulfuromonadales</taxon>
        <taxon>Geoalkalibacteraceae</taxon>
        <taxon>Geoalkalibacter</taxon>
    </lineage>
</organism>
<accession>A0ABY5ZIY6</accession>
<evidence type="ECO:0000259" key="2">
    <source>
        <dbReference type="Pfam" id="PF07589"/>
    </source>
</evidence>
<dbReference type="InterPro" id="IPR013424">
    <property type="entry name" value="Ice-binding_C"/>
</dbReference>
<reference evidence="3" key="1">
    <citation type="journal article" date="2022" name="Environ. Microbiol.">
        <title>Geoalkalibacter halelectricus SAP #1 sp. nov. possessing extracellular electron transfer and mineral#reducing capabilities from a haloalkaline environment.</title>
        <authorList>
            <person name="Yadav S."/>
            <person name="Singh R."/>
            <person name="Sundharam S.S."/>
            <person name="Chaudhary S."/>
            <person name="Krishnamurthi S."/>
            <person name="Patil S.A."/>
        </authorList>
    </citation>
    <scope>NUCLEOTIDE SEQUENCE</scope>
    <source>
        <strain evidence="3">SAP-1</strain>
    </source>
</reference>
<evidence type="ECO:0000313" key="3">
    <source>
        <dbReference type="EMBL" id="UWZ77900.1"/>
    </source>
</evidence>
<dbReference type="RefSeq" id="WP_260746248.1">
    <property type="nucleotide sequence ID" value="NZ_CP092109.1"/>
</dbReference>
<dbReference type="Proteomes" id="UP001060414">
    <property type="component" value="Chromosome"/>
</dbReference>
<evidence type="ECO:0000313" key="4">
    <source>
        <dbReference type="Proteomes" id="UP001060414"/>
    </source>
</evidence>
<dbReference type="Pfam" id="PF07589">
    <property type="entry name" value="PEP-CTERM"/>
    <property type="match status" value="1"/>
</dbReference>
<keyword evidence="1" id="KW-0472">Membrane</keyword>
<protein>
    <submittedName>
        <fullName evidence="3">PEP-CTERM sorting domain-containing protein</fullName>
    </submittedName>
</protein>
<keyword evidence="1" id="KW-1133">Transmembrane helix</keyword>
<gene>
    <name evidence="3" type="ORF">L9S41_09305</name>
</gene>
<keyword evidence="4" id="KW-1185">Reference proteome</keyword>